<protein>
    <submittedName>
        <fullName evidence="1">Uncharacterized protein</fullName>
    </submittedName>
</protein>
<organism evidence="1 2">
    <name type="scientific">Leptospira santarosai serovar Shermani str. LT 821</name>
    <dbReference type="NCBI Taxonomy" id="758847"/>
    <lineage>
        <taxon>Bacteria</taxon>
        <taxon>Pseudomonadati</taxon>
        <taxon>Spirochaetota</taxon>
        <taxon>Spirochaetia</taxon>
        <taxon>Leptospirales</taxon>
        <taxon>Leptospiraceae</taxon>
        <taxon>Leptospira</taxon>
    </lineage>
</organism>
<gene>
    <name evidence="1" type="ORF">LSS_15451</name>
</gene>
<reference evidence="1 2" key="1">
    <citation type="journal article" date="2012" name="Gene">
        <title>Sequence of Leptospira santarosai serovar Shermani genome and prediction of virulence-associated genes.</title>
        <authorList>
            <person name="Chou L.F."/>
            <person name="Chen Y.T."/>
            <person name="Lu C.W."/>
            <person name="Ko Y.C."/>
            <person name="Tang C.Y."/>
            <person name="Pan M.J."/>
            <person name="Tian Y.C."/>
            <person name="Chiu C.H."/>
            <person name="Hung C.C."/>
            <person name="Yang C.W."/>
        </authorList>
    </citation>
    <scope>NUCLEOTIDE SEQUENCE [LARGE SCALE GENOMIC DNA]</scope>
    <source>
        <strain evidence="1">LT 821</strain>
    </source>
</reference>
<dbReference type="AlphaFoldDB" id="K8XY51"/>
<dbReference type="EMBL" id="CP006694">
    <property type="protein sequence ID" value="EKT85801.1"/>
    <property type="molecule type" value="Genomic_DNA"/>
</dbReference>
<accession>K8XY51</accession>
<dbReference type="Proteomes" id="UP000035800">
    <property type="component" value="Chromosome I"/>
</dbReference>
<dbReference type="KEGG" id="lst:LSS_15451"/>
<reference evidence="1 2" key="2">
    <citation type="journal article" date="2014" name="Emerg. Microbes Infect.">
        <title>Potential impact on kidney infection: a whole-genome analysis of Leptospira santarosai serovar Shermani.</title>
        <authorList>
            <person name="Chou L.F."/>
            <person name="Chen T.W."/>
            <person name="Ko Y.C."/>
            <person name="Pan M.J."/>
            <person name="Tian Y.C."/>
            <person name="Chiu C.H."/>
            <person name="Tang P."/>
            <person name="Hung C.C."/>
            <person name="Yang C.W."/>
        </authorList>
    </citation>
    <scope>NUCLEOTIDE SEQUENCE</scope>
    <source>
        <strain evidence="1 2">LT 821</strain>
    </source>
</reference>
<dbReference type="STRING" id="758847.LSS_15451"/>
<sequence length="129" mass="15243">MEQEATCYYISYLFNRWILISMIAKARRTFLKRSDFILFRKERALFLSRTATMNKEDIIFSETTCCRSSDHTKNKHSLRRNSRKISGTNPSFYRAINPLEKDGTLTRSVFLPKYILPSGRKNVIQHNKI</sequence>
<proteinExistence type="predicted"/>
<name>K8XY51_9LEPT</name>
<evidence type="ECO:0000313" key="2">
    <source>
        <dbReference type="Proteomes" id="UP000035800"/>
    </source>
</evidence>
<evidence type="ECO:0000313" key="1">
    <source>
        <dbReference type="EMBL" id="EKT85801.1"/>
    </source>
</evidence>